<feature type="compositionally biased region" description="Low complexity" evidence="1">
    <location>
        <begin position="109"/>
        <end position="138"/>
    </location>
</feature>
<evidence type="ECO:0000313" key="4">
    <source>
        <dbReference type="Proteomes" id="UP001500037"/>
    </source>
</evidence>
<dbReference type="PROSITE" id="PS00099">
    <property type="entry name" value="THIOLASE_3"/>
    <property type="match status" value="1"/>
</dbReference>
<reference evidence="4" key="1">
    <citation type="journal article" date="2019" name="Int. J. Syst. Evol. Microbiol.">
        <title>The Global Catalogue of Microorganisms (GCM) 10K type strain sequencing project: providing services to taxonomists for standard genome sequencing and annotation.</title>
        <authorList>
            <consortium name="The Broad Institute Genomics Platform"/>
            <consortium name="The Broad Institute Genome Sequencing Center for Infectious Disease"/>
            <person name="Wu L."/>
            <person name="Ma J."/>
        </authorList>
    </citation>
    <scope>NUCLEOTIDE SEQUENCE [LARGE SCALE GENOMIC DNA]</scope>
    <source>
        <strain evidence="4">JCM 13004</strain>
    </source>
</reference>
<evidence type="ECO:0000256" key="2">
    <source>
        <dbReference type="SAM" id="SignalP"/>
    </source>
</evidence>
<comment type="caution">
    <text evidence="3">The sequence shown here is derived from an EMBL/GenBank/DDBJ whole genome shotgun (WGS) entry which is preliminary data.</text>
</comment>
<dbReference type="InterPro" id="IPR020610">
    <property type="entry name" value="Thiolase_AS"/>
</dbReference>
<keyword evidence="2" id="KW-0732">Signal</keyword>
<dbReference type="Proteomes" id="UP001500037">
    <property type="component" value="Unassembled WGS sequence"/>
</dbReference>
<dbReference type="EMBL" id="BAAALF010000039">
    <property type="protein sequence ID" value="GAA1236240.1"/>
    <property type="molecule type" value="Genomic_DNA"/>
</dbReference>
<gene>
    <name evidence="3" type="ORF">GCM10009665_28010</name>
</gene>
<keyword evidence="4" id="KW-1185">Reference proteome</keyword>
<dbReference type="RefSeq" id="WP_344441818.1">
    <property type="nucleotide sequence ID" value="NZ_BAAALF010000039.1"/>
</dbReference>
<protein>
    <submittedName>
        <fullName evidence="3">Uncharacterized protein</fullName>
    </submittedName>
</protein>
<feature type="compositionally biased region" description="Pro residues" evidence="1">
    <location>
        <begin position="139"/>
        <end position="152"/>
    </location>
</feature>
<feature type="compositionally biased region" description="Low complexity" evidence="1">
    <location>
        <begin position="153"/>
        <end position="165"/>
    </location>
</feature>
<feature type="region of interest" description="Disordered" evidence="1">
    <location>
        <begin position="88"/>
        <end position="180"/>
    </location>
</feature>
<proteinExistence type="predicted"/>
<name>A0ABP4GXF8_9ACTN</name>
<accession>A0ABP4GXF8</accession>
<organism evidence="3 4">
    <name type="scientific">Kitasatospora nipponensis</name>
    <dbReference type="NCBI Taxonomy" id="258049"/>
    <lineage>
        <taxon>Bacteria</taxon>
        <taxon>Bacillati</taxon>
        <taxon>Actinomycetota</taxon>
        <taxon>Actinomycetes</taxon>
        <taxon>Kitasatosporales</taxon>
        <taxon>Streptomycetaceae</taxon>
        <taxon>Kitasatospora</taxon>
    </lineage>
</organism>
<feature type="chain" id="PRO_5046375252" evidence="2">
    <location>
        <begin position="43"/>
        <end position="180"/>
    </location>
</feature>
<sequence>MRSTLITTVRRRSSVIAASAGLATVCAASAVALAIPSTNAAAAEVAVAQAPAAAVEHRDSALKASFTDTPAAVAPIAAAGDTGRLSSAPYLKPNAPQGAGQSVTVAPYTGPQHAAPATPAAQAQQAPGAAPATAAQPQQPAPAPQAPRPPPAAGLRGWARRPAGGCLDGRGAGPAAEQLT</sequence>
<evidence type="ECO:0000256" key="1">
    <source>
        <dbReference type="SAM" id="MobiDB-lite"/>
    </source>
</evidence>
<evidence type="ECO:0000313" key="3">
    <source>
        <dbReference type="EMBL" id="GAA1236240.1"/>
    </source>
</evidence>
<feature type="signal peptide" evidence="2">
    <location>
        <begin position="1"/>
        <end position="42"/>
    </location>
</feature>